<sequence length="112" mass="12598">MGFEPEDRRDERIIKILVVLIILGLLIIIGLTLAIIIWNSVGYHGPTDKQMEDIFCPWPGGCEAPPPGMGPPNTGTTGNPSGQQNYKQIFETAKKWKQYWNNQARLASRVYL</sequence>
<feature type="transmembrane region" description="Helical" evidence="2">
    <location>
        <begin position="12"/>
        <end position="38"/>
    </location>
</feature>
<protein>
    <submittedName>
        <fullName evidence="4">Uncharacterized protein</fullName>
    </submittedName>
</protein>
<dbReference type="WBParaSite" id="ACRNAN_scaffold773.g18087.t1">
    <property type="protein sequence ID" value="ACRNAN_scaffold773.g18087.t1"/>
    <property type="gene ID" value="ACRNAN_scaffold773.g18087"/>
</dbReference>
<evidence type="ECO:0000313" key="3">
    <source>
        <dbReference type="Proteomes" id="UP000887540"/>
    </source>
</evidence>
<organism evidence="3 4">
    <name type="scientific">Acrobeloides nanus</name>
    <dbReference type="NCBI Taxonomy" id="290746"/>
    <lineage>
        <taxon>Eukaryota</taxon>
        <taxon>Metazoa</taxon>
        <taxon>Ecdysozoa</taxon>
        <taxon>Nematoda</taxon>
        <taxon>Chromadorea</taxon>
        <taxon>Rhabditida</taxon>
        <taxon>Tylenchina</taxon>
        <taxon>Cephalobomorpha</taxon>
        <taxon>Cephaloboidea</taxon>
        <taxon>Cephalobidae</taxon>
        <taxon>Acrobeloides</taxon>
    </lineage>
</organism>
<reference evidence="4" key="1">
    <citation type="submission" date="2022-11" db="UniProtKB">
        <authorList>
            <consortium name="WormBaseParasite"/>
        </authorList>
    </citation>
    <scope>IDENTIFICATION</scope>
</reference>
<evidence type="ECO:0000256" key="2">
    <source>
        <dbReference type="SAM" id="Phobius"/>
    </source>
</evidence>
<dbReference type="AlphaFoldDB" id="A0A914EEQ4"/>
<feature type="region of interest" description="Disordered" evidence="1">
    <location>
        <begin position="62"/>
        <end position="84"/>
    </location>
</feature>
<keyword evidence="2" id="KW-1133">Transmembrane helix</keyword>
<dbReference type="Proteomes" id="UP000887540">
    <property type="component" value="Unplaced"/>
</dbReference>
<keyword evidence="2" id="KW-0472">Membrane</keyword>
<keyword evidence="3" id="KW-1185">Reference proteome</keyword>
<evidence type="ECO:0000313" key="4">
    <source>
        <dbReference type="WBParaSite" id="ACRNAN_scaffold773.g18087.t1"/>
    </source>
</evidence>
<keyword evidence="2" id="KW-0812">Transmembrane</keyword>
<evidence type="ECO:0000256" key="1">
    <source>
        <dbReference type="SAM" id="MobiDB-lite"/>
    </source>
</evidence>
<name>A0A914EEQ4_9BILA</name>
<feature type="compositionally biased region" description="Low complexity" evidence="1">
    <location>
        <begin position="71"/>
        <end position="82"/>
    </location>
</feature>
<proteinExistence type="predicted"/>
<accession>A0A914EEQ4</accession>